<dbReference type="STRING" id="485916.Dtox_2722"/>
<dbReference type="SUPFAM" id="SSF52402">
    <property type="entry name" value="Adenine nucleotide alpha hydrolases-like"/>
    <property type="match status" value="1"/>
</dbReference>
<dbReference type="OrthoDB" id="152484at2"/>
<dbReference type="PANTHER" id="PTHR46268">
    <property type="entry name" value="STRESS RESPONSE PROTEIN NHAX"/>
    <property type="match status" value="1"/>
</dbReference>
<name>C8W1N0_DESAS</name>
<organism evidence="3 4">
    <name type="scientific">Desulfofarcimen acetoxidans (strain ATCC 49208 / DSM 771 / KCTC 5769 / VKM B-1644 / 5575)</name>
    <name type="common">Desulfotomaculum acetoxidans</name>
    <dbReference type="NCBI Taxonomy" id="485916"/>
    <lineage>
        <taxon>Bacteria</taxon>
        <taxon>Bacillati</taxon>
        <taxon>Bacillota</taxon>
        <taxon>Clostridia</taxon>
        <taxon>Eubacteriales</taxon>
        <taxon>Peptococcaceae</taxon>
        <taxon>Desulfofarcimen</taxon>
    </lineage>
</organism>
<dbReference type="EMBL" id="CP001720">
    <property type="protein sequence ID" value="ACV63501.1"/>
    <property type="molecule type" value="Genomic_DNA"/>
</dbReference>
<dbReference type="Proteomes" id="UP000002217">
    <property type="component" value="Chromosome"/>
</dbReference>
<feature type="domain" description="UspA" evidence="2">
    <location>
        <begin position="4"/>
        <end position="142"/>
    </location>
</feature>
<accession>C8W1N0</accession>
<dbReference type="eggNOG" id="COG0589">
    <property type="taxonomic scope" value="Bacteria"/>
</dbReference>
<dbReference type="HOGENOM" id="CLU_049301_16_2_9"/>
<evidence type="ECO:0000313" key="4">
    <source>
        <dbReference type="Proteomes" id="UP000002217"/>
    </source>
</evidence>
<comment type="similarity">
    <text evidence="1">Belongs to the universal stress protein A family.</text>
</comment>
<dbReference type="InterPro" id="IPR006016">
    <property type="entry name" value="UspA"/>
</dbReference>
<dbReference type="InterPro" id="IPR006015">
    <property type="entry name" value="Universal_stress_UspA"/>
</dbReference>
<dbReference type="CDD" id="cd00293">
    <property type="entry name" value="USP-like"/>
    <property type="match status" value="1"/>
</dbReference>
<evidence type="ECO:0000259" key="2">
    <source>
        <dbReference type="Pfam" id="PF00582"/>
    </source>
</evidence>
<dbReference type="InterPro" id="IPR014729">
    <property type="entry name" value="Rossmann-like_a/b/a_fold"/>
</dbReference>
<proteinExistence type="inferred from homology"/>
<dbReference type="AlphaFoldDB" id="C8W1N0"/>
<dbReference type="PRINTS" id="PR01438">
    <property type="entry name" value="UNVRSLSTRESS"/>
</dbReference>
<dbReference type="RefSeq" id="WP_015758195.1">
    <property type="nucleotide sequence ID" value="NC_013216.1"/>
</dbReference>
<keyword evidence="4" id="KW-1185">Reference proteome</keyword>
<evidence type="ECO:0000256" key="1">
    <source>
        <dbReference type="ARBA" id="ARBA00008791"/>
    </source>
</evidence>
<evidence type="ECO:0000313" key="3">
    <source>
        <dbReference type="EMBL" id="ACV63501.1"/>
    </source>
</evidence>
<dbReference type="PANTHER" id="PTHR46268:SF6">
    <property type="entry name" value="UNIVERSAL STRESS PROTEIN UP12"/>
    <property type="match status" value="1"/>
</dbReference>
<dbReference type="Gene3D" id="3.40.50.620">
    <property type="entry name" value="HUPs"/>
    <property type="match status" value="1"/>
</dbReference>
<reference evidence="3 4" key="1">
    <citation type="journal article" date="2009" name="Stand. Genomic Sci.">
        <title>Complete genome sequence of Desulfotomaculum acetoxidans type strain (5575).</title>
        <authorList>
            <person name="Spring S."/>
            <person name="Lapidus A."/>
            <person name="Schroder M."/>
            <person name="Gleim D."/>
            <person name="Sims D."/>
            <person name="Meincke L."/>
            <person name="Glavina Del Rio T."/>
            <person name="Tice H."/>
            <person name="Copeland A."/>
            <person name="Cheng J.F."/>
            <person name="Lucas S."/>
            <person name="Chen F."/>
            <person name="Nolan M."/>
            <person name="Bruce D."/>
            <person name="Goodwin L."/>
            <person name="Pitluck S."/>
            <person name="Ivanova N."/>
            <person name="Mavromatis K."/>
            <person name="Mikhailova N."/>
            <person name="Pati A."/>
            <person name="Chen A."/>
            <person name="Palaniappan K."/>
            <person name="Land M."/>
            <person name="Hauser L."/>
            <person name="Chang Y.J."/>
            <person name="Jeffries C.D."/>
            <person name="Chain P."/>
            <person name="Saunders E."/>
            <person name="Brettin T."/>
            <person name="Detter J.C."/>
            <person name="Goker M."/>
            <person name="Bristow J."/>
            <person name="Eisen J.A."/>
            <person name="Markowitz V."/>
            <person name="Hugenholtz P."/>
            <person name="Kyrpides N.C."/>
            <person name="Klenk H.P."/>
            <person name="Han C."/>
        </authorList>
    </citation>
    <scope>NUCLEOTIDE SEQUENCE [LARGE SCALE GENOMIC DNA]</scope>
    <source>
        <strain evidence="4">ATCC 49208 / DSM 771 / VKM B-1644</strain>
    </source>
</reference>
<dbReference type="KEGG" id="dae:Dtox_2722"/>
<protein>
    <submittedName>
        <fullName evidence="3">UspA domain protein</fullName>
    </submittedName>
</protein>
<gene>
    <name evidence="3" type="ordered locus">Dtox_2722</name>
</gene>
<dbReference type="Pfam" id="PF00582">
    <property type="entry name" value="Usp"/>
    <property type="match status" value="1"/>
</dbReference>
<sequence>MSYKILVAFDGSDGSVNAANFGFNMAYYLPDVIIEVITVFTFTEEEAFFLGVNPEMFYKSEKEKAEKINSIFLKKTDTNNIPFSLSVLDGNPAKEIVKYAIEEGFNHIIMGSRGWGKIRKLLMGSVCKKVLENSHCSVTVVK</sequence>